<name>A0ACC0MJW8_RHOML</name>
<reference evidence="1" key="1">
    <citation type="submission" date="2022-02" db="EMBL/GenBank/DDBJ databases">
        <title>Plant Genome Project.</title>
        <authorList>
            <person name="Zhang R.-G."/>
        </authorList>
    </citation>
    <scope>NUCLEOTIDE SEQUENCE</scope>
    <source>
        <strain evidence="1">AT1</strain>
    </source>
</reference>
<dbReference type="EMBL" id="CM046395">
    <property type="protein sequence ID" value="KAI8541170.1"/>
    <property type="molecule type" value="Genomic_DNA"/>
</dbReference>
<organism evidence="1 2">
    <name type="scientific">Rhododendron molle</name>
    <name type="common">Chinese azalea</name>
    <name type="synonym">Azalea mollis</name>
    <dbReference type="NCBI Taxonomy" id="49168"/>
    <lineage>
        <taxon>Eukaryota</taxon>
        <taxon>Viridiplantae</taxon>
        <taxon>Streptophyta</taxon>
        <taxon>Embryophyta</taxon>
        <taxon>Tracheophyta</taxon>
        <taxon>Spermatophyta</taxon>
        <taxon>Magnoliopsida</taxon>
        <taxon>eudicotyledons</taxon>
        <taxon>Gunneridae</taxon>
        <taxon>Pentapetalae</taxon>
        <taxon>asterids</taxon>
        <taxon>Ericales</taxon>
        <taxon>Ericaceae</taxon>
        <taxon>Ericoideae</taxon>
        <taxon>Rhodoreae</taxon>
        <taxon>Rhododendron</taxon>
    </lineage>
</organism>
<dbReference type="Proteomes" id="UP001062846">
    <property type="component" value="Chromosome 8"/>
</dbReference>
<gene>
    <name evidence="1" type="ORF">RHMOL_Rhmol08G0040700</name>
</gene>
<proteinExistence type="predicted"/>
<accession>A0ACC0MJW8</accession>
<evidence type="ECO:0000313" key="2">
    <source>
        <dbReference type="Proteomes" id="UP001062846"/>
    </source>
</evidence>
<evidence type="ECO:0000313" key="1">
    <source>
        <dbReference type="EMBL" id="KAI8541170.1"/>
    </source>
</evidence>
<keyword evidence="2" id="KW-1185">Reference proteome</keyword>
<sequence>MDGVPLRTHPHYPARAQAVPEQNVIVADGKRVTGSAVVAFTTILLVNRELHSFWAAECVPLSDQIAVSGGKQTGVYPPPSYPSRSSATEPNLPVNLQFHRVATMAMILGKGNEVICKVAKLALFRRSSMSYAKFLQCCT</sequence>
<comment type="caution">
    <text evidence="1">The sequence shown here is derived from an EMBL/GenBank/DDBJ whole genome shotgun (WGS) entry which is preliminary data.</text>
</comment>
<protein>
    <submittedName>
        <fullName evidence="1">Uncharacterized protein</fullName>
    </submittedName>
</protein>